<organism evidence="2 3">
    <name type="scientific">Prorocentrum cordatum</name>
    <dbReference type="NCBI Taxonomy" id="2364126"/>
    <lineage>
        <taxon>Eukaryota</taxon>
        <taxon>Sar</taxon>
        <taxon>Alveolata</taxon>
        <taxon>Dinophyceae</taxon>
        <taxon>Prorocentrales</taxon>
        <taxon>Prorocentraceae</taxon>
        <taxon>Prorocentrum</taxon>
    </lineage>
</organism>
<feature type="region of interest" description="Disordered" evidence="1">
    <location>
        <begin position="1"/>
        <end position="37"/>
    </location>
</feature>
<name>A0ABN9XD88_9DINO</name>
<reference evidence="2" key="1">
    <citation type="submission" date="2023-10" db="EMBL/GenBank/DDBJ databases">
        <authorList>
            <person name="Chen Y."/>
            <person name="Shah S."/>
            <person name="Dougan E. K."/>
            <person name="Thang M."/>
            <person name="Chan C."/>
        </authorList>
    </citation>
    <scope>NUCLEOTIDE SEQUENCE [LARGE SCALE GENOMIC DNA]</scope>
</reference>
<dbReference type="Proteomes" id="UP001189429">
    <property type="component" value="Unassembled WGS sequence"/>
</dbReference>
<dbReference type="EMBL" id="CAUYUJ010020352">
    <property type="protein sequence ID" value="CAK0897563.1"/>
    <property type="molecule type" value="Genomic_DNA"/>
</dbReference>
<evidence type="ECO:0000313" key="2">
    <source>
        <dbReference type="EMBL" id="CAK0897563.1"/>
    </source>
</evidence>
<evidence type="ECO:0000256" key="1">
    <source>
        <dbReference type="SAM" id="MobiDB-lite"/>
    </source>
</evidence>
<proteinExistence type="predicted"/>
<gene>
    <name evidence="2" type="ORF">PCOR1329_LOCUS75711</name>
</gene>
<feature type="compositionally biased region" description="Basic and acidic residues" evidence="1">
    <location>
        <begin position="9"/>
        <end position="27"/>
    </location>
</feature>
<comment type="caution">
    <text evidence="2">The sequence shown here is derived from an EMBL/GenBank/DDBJ whole genome shotgun (WGS) entry which is preliminary data.</text>
</comment>
<protein>
    <submittedName>
        <fullName evidence="2">Uncharacterized protein</fullName>
    </submittedName>
</protein>
<accession>A0ABN9XD88</accession>
<keyword evidence="3" id="KW-1185">Reference proteome</keyword>
<evidence type="ECO:0000313" key="3">
    <source>
        <dbReference type="Proteomes" id="UP001189429"/>
    </source>
</evidence>
<sequence length="207" mass="22447">MSMFAPIEEMTKEAKRPAEEGKDKGAEEAAADSQGGAAETRRLTLLMAKLLLQHEDNNCGGARGDNFTVTLLKDSPLQRALAAGVDRYQAANYKAREDAGEGEFKGNPLGKRPDAYAKQLIFRLHEAVKTAGAKVAAAAKQGTMAEETQQALETLSKYGALVQDPVFRFIATRCFSVELTRTTRTTMASRACAGCSPRTTAWTSRQR</sequence>